<dbReference type="GeneID" id="18819916"/>
<dbReference type="SMART" id="SM00075">
    <property type="entry name" value="HYDRO"/>
    <property type="match status" value="1"/>
</dbReference>
<evidence type="ECO:0000256" key="1">
    <source>
        <dbReference type="ARBA" id="ARBA00004191"/>
    </source>
</evidence>
<feature type="signal peptide" evidence="6">
    <location>
        <begin position="1"/>
        <end position="20"/>
    </location>
</feature>
<comment type="similarity">
    <text evidence="2 6">Belongs to the fungal hydrophobin family.</text>
</comment>
<proteinExistence type="inferred from homology"/>
<evidence type="ECO:0000256" key="5">
    <source>
        <dbReference type="ARBA" id="ARBA00023157"/>
    </source>
</evidence>
<name>F8P119_SERL9</name>
<dbReference type="Pfam" id="PF01185">
    <property type="entry name" value="Hydrophobin"/>
    <property type="match status" value="1"/>
</dbReference>
<evidence type="ECO:0000256" key="2">
    <source>
        <dbReference type="ARBA" id="ARBA00010446"/>
    </source>
</evidence>
<comment type="subcellular location">
    <subcellularLocation>
        <location evidence="1 6">Secreted</location>
        <location evidence="1 6">Cell wall</location>
    </subcellularLocation>
</comment>
<organism>
    <name type="scientific">Serpula lacrymans var. lacrymans (strain S7.9)</name>
    <name type="common">Dry rot fungus</name>
    <dbReference type="NCBI Taxonomy" id="578457"/>
    <lineage>
        <taxon>Eukaryota</taxon>
        <taxon>Fungi</taxon>
        <taxon>Dikarya</taxon>
        <taxon>Basidiomycota</taxon>
        <taxon>Agaricomycotina</taxon>
        <taxon>Agaricomycetes</taxon>
        <taxon>Agaricomycetidae</taxon>
        <taxon>Boletales</taxon>
        <taxon>Coniophorineae</taxon>
        <taxon>Serpulaceae</taxon>
        <taxon>Serpula</taxon>
    </lineage>
</organism>
<dbReference type="AlphaFoldDB" id="F8P119"/>
<protein>
    <recommendedName>
        <fullName evidence="6">Hydrophobin</fullName>
    </recommendedName>
</protein>
<evidence type="ECO:0000256" key="4">
    <source>
        <dbReference type="ARBA" id="ARBA00022525"/>
    </source>
</evidence>
<dbReference type="InterPro" id="IPR001338">
    <property type="entry name" value="Class_I_Hydrophobin"/>
</dbReference>
<dbReference type="Proteomes" id="UP000008064">
    <property type="component" value="Unassembled WGS sequence"/>
</dbReference>
<gene>
    <name evidence="7" type="primary">slh13</name>
    <name evidence="7" type="ORF">SERLADRAFT_471309</name>
</gene>
<accession>F8P119</accession>
<reference evidence="7" key="1">
    <citation type="submission" date="2011-04" db="EMBL/GenBank/DDBJ databases">
        <title>Evolution of plant cell wall degrading machinery underlies the functional diversity of forest fungi.</title>
        <authorList>
            <consortium name="US DOE Joint Genome Institute (JGI-PGF)"/>
            <person name="Eastwood D.C."/>
            <person name="Floudas D."/>
            <person name="Binder M."/>
            <person name="Majcherczyk A."/>
            <person name="Schneider P."/>
            <person name="Aerts A."/>
            <person name="Asiegbu F.O."/>
            <person name="Baker S.E."/>
            <person name="Barry K."/>
            <person name="Bendiksby M."/>
            <person name="Blumentritt M."/>
            <person name="Coutinho P.M."/>
            <person name="Cullen D."/>
            <person name="Cullen D."/>
            <person name="Gathman A."/>
            <person name="Goodell B."/>
            <person name="Henrissat B."/>
            <person name="Ihrmark K."/>
            <person name="Kauserud H."/>
            <person name="Kohler A."/>
            <person name="LaButti K."/>
            <person name="Lapidus A."/>
            <person name="Lavin J.L."/>
            <person name="Lee Y.-H."/>
            <person name="Lindquist E."/>
            <person name="Lilly W."/>
            <person name="Lucas S."/>
            <person name="Morin E."/>
            <person name="Murat C."/>
            <person name="Oguiza J.A."/>
            <person name="Park J."/>
            <person name="Pisabarro A.G."/>
            <person name="Riley R."/>
            <person name="Rosling A."/>
            <person name="Salamov A."/>
            <person name="Schmidt O."/>
            <person name="Schmutz J."/>
            <person name="Skrede I."/>
            <person name="Stenlid J."/>
            <person name="Wiebenga A."/>
            <person name="Xie X."/>
            <person name="Kues U."/>
            <person name="Hibbett D.S."/>
            <person name="Hoffmeister D."/>
            <person name="Hogberg N."/>
            <person name="Martin F."/>
            <person name="Grigoriev I.V."/>
            <person name="Watkinson S.C."/>
        </authorList>
    </citation>
    <scope>NUCLEOTIDE SEQUENCE</scope>
    <source>
        <strain evidence="7">S7.9</strain>
    </source>
</reference>
<keyword evidence="4 6" id="KW-0964">Secreted</keyword>
<keyword evidence="6" id="KW-0732">Signal</keyword>
<dbReference type="OrthoDB" id="4225815at2759"/>
<evidence type="ECO:0000313" key="7">
    <source>
        <dbReference type="EMBL" id="EGO22850.1"/>
    </source>
</evidence>
<evidence type="ECO:0000256" key="6">
    <source>
        <dbReference type="RuleBase" id="RU365009"/>
    </source>
</evidence>
<dbReference type="GO" id="GO:0005199">
    <property type="term" value="F:structural constituent of cell wall"/>
    <property type="evidence" value="ECO:0007669"/>
    <property type="project" value="InterPro"/>
</dbReference>
<feature type="chain" id="PRO_5013985092" description="Hydrophobin" evidence="6">
    <location>
        <begin position="21"/>
        <end position="141"/>
    </location>
</feature>
<keyword evidence="5 6" id="KW-1015">Disulfide bond</keyword>
<dbReference type="EMBL" id="GL945436">
    <property type="protein sequence ID" value="EGO22850.1"/>
    <property type="molecule type" value="Genomic_DNA"/>
</dbReference>
<keyword evidence="3 6" id="KW-0134">Cell wall</keyword>
<dbReference type="GO" id="GO:0009277">
    <property type="term" value="C:fungal-type cell wall"/>
    <property type="evidence" value="ECO:0007669"/>
    <property type="project" value="InterPro"/>
</dbReference>
<dbReference type="KEGG" id="sla:SERLADRAFT_471309"/>
<dbReference type="CDD" id="cd23507">
    <property type="entry name" value="hydrophobin_I"/>
    <property type="match status" value="1"/>
</dbReference>
<dbReference type="HOGENOM" id="CLU_105134_1_0_1"/>
<sequence>MHAHLSIFLLVPFFASFAVAGPTFRPGNTTNHLPVVKDKPCANNITTKTTTTASTMCNTGTLQCCSSTQSLSDSMSLLSGLLPLGAVIEGLVGMGCSPILPMGVGSGTSCNQEPVCCSGDTFGGPSGILNLGCSPINALKL</sequence>
<evidence type="ECO:0000256" key="3">
    <source>
        <dbReference type="ARBA" id="ARBA00022512"/>
    </source>
</evidence>
<dbReference type="RefSeq" id="XP_007320090.1">
    <property type="nucleotide sequence ID" value="XM_007320028.1"/>
</dbReference>